<feature type="domain" description="Flavin reductase like" evidence="2">
    <location>
        <begin position="37"/>
        <end position="234"/>
    </location>
</feature>
<dbReference type="PANTHER" id="PTHR30466:SF1">
    <property type="entry name" value="FMN REDUCTASE (NADH) RUTF"/>
    <property type="match status" value="1"/>
</dbReference>
<dbReference type="GeneID" id="36322472"/>
<protein>
    <recommendedName>
        <fullName evidence="2">Flavin reductase like domain-containing protein</fullName>
    </recommendedName>
</protein>
<dbReference type="Pfam" id="PF01613">
    <property type="entry name" value="Flavin_Reduct"/>
    <property type="match status" value="1"/>
</dbReference>
<evidence type="ECO:0000313" key="4">
    <source>
        <dbReference type="Proteomes" id="UP000194127"/>
    </source>
</evidence>
<dbReference type="PANTHER" id="PTHR30466">
    <property type="entry name" value="FLAVIN REDUCTASE"/>
    <property type="match status" value="1"/>
</dbReference>
<keyword evidence="4" id="KW-1185">Reference proteome</keyword>
<dbReference type="SUPFAM" id="SSF50475">
    <property type="entry name" value="FMN-binding split barrel"/>
    <property type="match status" value="1"/>
</dbReference>
<sequence length="243" mass="26734">MQACRRTSRDLARIVRKTHYSTASNPEHIRRDLRALLRETAQPVAVVTSLMPQAPSEPHPDTTHYSRFHGATLSSFSSIALDPHPLVAFSLRVPSRMATSLKDAHAAPPVPSHMVVNILSAAQAAIAVRFSRPDLHPHPFAHTPYTLTSEGLPAITGSLGALSCRLIAASWPLHDIEMLDSKNKKEGARSWQGDGIASELFIAQVTRVESLCASDEEDSTRTSPLLYYRRRYATTCDLEAPDH</sequence>
<keyword evidence="1" id="KW-0560">Oxidoreductase</keyword>
<accession>A0A1X6N674</accession>
<dbReference type="SMART" id="SM00903">
    <property type="entry name" value="Flavin_Reduct"/>
    <property type="match status" value="1"/>
</dbReference>
<evidence type="ECO:0000313" key="3">
    <source>
        <dbReference type="EMBL" id="OSX64108.1"/>
    </source>
</evidence>
<proteinExistence type="predicted"/>
<dbReference type="RefSeq" id="XP_024340902.1">
    <property type="nucleotide sequence ID" value="XM_024477522.1"/>
</dbReference>
<dbReference type="GO" id="GO:0010181">
    <property type="term" value="F:FMN binding"/>
    <property type="evidence" value="ECO:0007669"/>
    <property type="project" value="InterPro"/>
</dbReference>
<name>A0A1X6N674_9APHY</name>
<reference evidence="3 4" key="1">
    <citation type="submission" date="2017-04" db="EMBL/GenBank/DDBJ databases">
        <title>Genome Sequence of the Model Brown-Rot Fungus Postia placenta SB12.</title>
        <authorList>
            <consortium name="DOE Joint Genome Institute"/>
            <person name="Gaskell J."/>
            <person name="Kersten P."/>
            <person name="Larrondo L.F."/>
            <person name="Canessa P."/>
            <person name="Martinez D."/>
            <person name="Hibbett D."/>
            <person name="Schmoll M."/>
            <person name="Kubicek C.P."/>
            <person name="Martinez A.T."/>
            <person name="Yadav J."/>
            <person name="Master E."/>
            <person name="Magnuson J.K."/>
            <person name="James T."/>
            <person name="Yaver D."/>
            <person name="Berka R."/>
            <person name="Labutti K."/>
            <person name="Lipzen A."/>
            <person name="Aerts A."/>
            <person name="Barry K."/>
            <person name="Henrissat B."/>
            <person name="Blanchette R."/>
            <person name="Grigoriev I."/>
            <person name="Cullen D."/>
        </authorList>
    </citation>
    <scope>NUCLEOTIDE SEQUENCE [LARGE SCALE GENOMIC DNA]</scope>
    <source>
        <strain evidence="3 4">MAD-698-R-SB12</strain>
    </source>
</reference>
<dbReference type="AlphaFoldDB" id="A0A1X6N674"/>
<dbReference type="InterPro" id="IPR050268">
    <property type="entry name" value="NADH-dep_flavin_reductase"/>
</dbReference>
<organism evidence="3 4">
    <name type="scientific">Postia placenta MAD-698-R-SB12</name>
    <dbReference type="NCBI Taxonomy" id="670580"/>
    <lineage>
        <taxon>Eukaryota</taxon>
        <taxon>Fungi</taxon>
        <taxon>Dikarya</taxon>
        <taxon>Basidiomycota</taxon>
        <taxon>Agaricomycotina</taxon>
        <taxon>Agaricomycetes</taxon>
        <taxon>Polyporales</taxon>
        <taxon>Adustoporiaceae</taxon>
        <taxon>Rhodonia</taxon>
    </lineage>
</organism>
<dbReference type="Gene3D" id="2.30.110.10">
    <property type="entry name" value="Electron Transport, Fmn-binding Protein, Chain A"/>
    <property type="match status" value="1"/>
</dbReference>
<evidence type="ECO:0000259" key="2">
    <source>
        <dbReference type="SMART" id="SM00903"/>
    </source>
</evidence>
<gene>
    <name evidence="3" type="ORF">POSPLADRAFT_1039295</name>
</gene>
<dbReference type="STRING" id="670580.A0A1X6N674"/>
<dbReference type="InterPro" id="IPR012349">
    <property type="entry name" value="Split_barrel_FMN-bd"/>
</dbReference>
<dbReference type="EMBL" id="KZ110594">
    <property type="protein sequence ID" value="OSX64108.1"/>
    <property type="molecule type" value="Genomic_DNA"/>
</dbReference>
<dbReference type="GO" id="GO:0042602">
    <property type="term" value="F:riboflavin reductase (NADPH) activity"/>
    <property type="evidence" value="ECO:0007669"/>
    <property type="project" value="TreeGrafter"/>
</dbReference>
<dbReference type="InterPro" id="IPR002563">
    <property type="entry name" value="Flavin_Rdtase-like_dom"/>
</dbReference>
<dbReference type="Proteomes" id="UP000194127">
    <property type="component" value="Unassembled WGS sequence"/>
</dbReference>
<evidence type="ECO:0000256" key="1">
    <source>
        <dbReference type="ARBA" id="ARBA00023002"/>
    </source>
</evidence>
<dbReference type="OrthoDB" id="2015405at2759"/>